<dbReference type="OrthoDB" id="4966at2759"/>
<keyword evidence="14" id="KW-1185">Reference proteome</keyword>
<dbReference type="PANTHER" id="PTHR11109">
    <property type="entry name" value="GTP CYCLOHYDROLASE I"/>
    <property type="match status" value="1"/>
</dbReference>
<dbReference type="CDD" id="cd00642">
    <property type="entry name" value="GTP_cyclohydro1"/>
    <property type="match status" value="1"/>
</dbReference>
<evidence type="ECO:0000256" key="8">
    <source>
        <dbReference type="ARBA" id="ARBA00023134"/>
    </source>
</evidence>
<keyword evidence="5" id="KW-0547">Nucleotide-binding</keyword>
<dbReference type="NCBIfam" id="NF006825">
    <property type="entry name" value="PRK09347.1-2"/>
    <property type="match status" value="1"/>
</dbReference>
<feature type="compositionally biased region" description="Basic and acidic residues" evidence="11">
    <location>
        <begin position="60"/>
        <end position="70"/>
    </location>
</feature>
<evidence type="ECO:0000256" key="2">
    <source>
        <dbReference type="ARBA" id="ARBA00008085"/>
    </source>
</evidence>
<dbReference type="STRING" id="133385.A0A2T9YPL6"/>
<dbReference type="UniPathway" id="UPA00848">
    <property type="reaction ID" value="UER00151"/>
</dbReference>
<sequence>MSDSSLPVDNHTPSPAESTMQKSPKADIYAKHSSITEYMSDSIYRNQPIQSDGLSWPAKNTRERSTESKEEAELRLEKLKTAICTVIECIGEDPTRPGILKTPERYAKAMLFFTKGYEQSIHDMINDALFEEDHEEMVLVKDISTFSLCEHHLVPFQNKIAIGYIPNRSVLGLSKLVRVAEMFSQRLQVQERLTKQIAIALNDILKPQGVAVLIESSHMCMAMRGVQKPESKTITSYMLGQFRDNIKTREEFLTLVRS</sequence>
<keyword evidence="8" id="KW-0342">GTP-binding</keyword>
<keyword evidence="6" id="KW-0378">Hydrolase</keyword>
<dbReference type="PANTHER" id="PTHR11109:SF7">
    <property type="entry name" value="GTP CYCLOHYDROLASE 1"/>
    <property type="match status" value="1"/>
</dbReference>
<dbReference type="GO" id="GO:0005525">
    <property type="term" value="F:GTP binding"/>
    <property type="evidence" value="ECO:0007669"/>
    <property type="project" value="UniProtKB-KW"/>
</dbReference>
<evidence type="ECO:0000256" key="11">
    <source>
        <dbReference type="SAM" id="MobiDB-lite"/>
    </source>
</evidence>
<evidence type="ECO:0000256" key="6">
    <source>
        <dbReference type="ARBA" id="ARBA00022801"/>
    </source>
</evidence>
<accession>A0A2T9YPL6</accession>
<dbReference type="NCBIfam" id="NF006826">
    <property type="entry name" value="PRK09347.1-3"/>
    <property type="match status" value="1"/>
</dbReference>
<proteinExistence type="inferred from homology"/>
<dbReference type="FunFam" id="1.10.286.10:FF:000003">
    <property type="entry name" value="GTP cyclohydrolase 1"/>
    <property type="match status" value="1"/>
</dbReference>
<dbReference type="InterPro" id="IPR001474">
    <property type="entry name" value="GTP_CycHdrlase_I"/>
</dbReference>
<dbReference type="Proteomes" id="UP000245383">
    <property type="component" value="Unassembled WGS sequence"/>
</dbReference>
<feature type="compositionally biased region" description="Polar residues" evidence="11">
    <location>
        <begin position="1"/>
        <end position="22"/>
    </location>
</feature>
<dbReference type="NCBIfam" id="TIGR00063">
    <property type="entry name" value="folE"/>
    <property type="match status" value="1"/>
</dbReference>
<dbReference type="InterPro" id="IPR043134">
    <property type="entry name" value="GTP-CH-I_N"/>
</dbReference>
<dbReference type="InterPro" id="IPR018234">
    <property type="entry name" value="GTP_CycHdrlase_I_CS"/>
</dbReference>
<keyword evidence="7" id="KW-0289">Folate biosynthesis</keyword>
<feature type="domain" description="GTP cyclohydrolase I" evidence="12">
    <location>
        <begin position="80"/>
        <end position="256"/>
    </location>
</feature>
<feature type="region of interest" description="Disordered" evidence="11">
    <location>
        <begin position="1"/>
        <end position="27"/>
    </location>
</feature>
<comment type="caution">
    <text evidence="13">The sequence shown here is derived from an EMBL/GenBank/DDBJ whole genome shotgun (WGS) entry which is preliminary data.</text>
</comment>
<feature type="region of interest" description="Disordered" evidence="11">
    <location>
        <begin position="48"/>
        <end position="70"/>
    </location>
</feature>
<dbReference type="SUPFAM" id="SSF55620">
    <property type="entry name" value="Tetrahydrobiopterin biosynthesis enzymes-like"/>
    <property type="match status" value="1"/>
</dbReference>
<organism evidence="13 14">
    <name type="scientific">Smittium simulii</name>
    <dbReference type="NCBI Taxonomy" id="133385"/>
    <lineage>
        <taxon>Eukaryota</taxon>
        <taxon>Fungi</taxon>
        <taxon>Fungi incertae sedis</taxon>
        <taxon>Zoopagomycota</taxon>
        <taxon>Kickxellomycotina</taxon>
        <taxon>Harpellomycetes</taxon>
        <taxon>Harpellales</taxon>
        <taxon>Legeriomycetaceae</taxon>
        <taxon>Smittium</taxon>
    </lineage>
</organism>
<dbReference type="PROSITE" id="PS00859">
    <property type="entry name" value="GTP_CYCLOHYDROL_1_1"/>
    <property type="match status" value="1"/>
</dbReference>
<dbReference type="InterPro" id="IPR043133">
    <property type="entry name" value="GTP-CH-I_C/QueF"/>
</dbReference>
<evidence type="ECO:0000256" key="7">
    <source>
        <dbReference type="ARBA" id="ARBA00022909"/>
    </source>
</evidence>
<name>A0A2T9YPL6_9FUNG</name>
<comment type="pathway">
    <text evidence="1">Cofactor biosynthesis; 7,8-dihydroneopterin triphosphate biosynthesis; 7,8-dihydroneopterin triphosphate from GTP: step 1/1.</text>
</comment>
<evidence type="ECO:0000313" key="13">
    <source>
        <dbReference type="EMBL" id="PVU94288.1"/>
    </source>
</evidence>
<dbReference type="Gene3D" id="3.30.1130.10">
    <property type="match status" value="1"/>
</dbReference>
<dbReference type="GO" id="GO:0006729">
    <property type="term" value="P:tetrahydrobiopterin biosynthetic process"/>
    <property type="evidence" value="ECO:0007669"/>
    <property type="project" value="TreeGrafter"/>
</dbReference>
<dbReference type="EMBL" id="MBFR01000096">
    <property type="protein sequence ID" value="PVU94288.1"/>
    <property type="molecule type" value="Genomic_DNA"/>
</dbReference>
<evidence type="ECO:0000256" key="3">
    <source>
        <dbReference type="ARBA" id="ARBA00012715"/>
    </source>
</evidence>
<evidence type="ECO:0000313" key="14">
    <source>
        <dbReference type="Proteomes" id="UP000245383"/>
    </source>
</evidence>
<dbReference type="EC" id="3.5.4.16" evidence="3"/>
<reference evidence="13 14" key="1">
    <citation type="journal article" date="2018" name="MBio">
        <title>Comparative Genomics Reveals the Core Gene Toolbox for the Fungus-Insect Symbiosis.</title>
        <authorList>
            <person name="Wang Y."/>
            <person name="Stata M."/>
            <person name="Wang W."/>
            <person name="Stajich J.E."/>
            <person name="White M.M."/>
            <person name="Moncalvo J.M."/>
        </authorList>
    </citation>
    <scope>NUCLEOTIDE SEQUENCE [LARGE SCALE GENOMIC DNA]</scope>
    <source>
        <strain evidence="13 14">SWE-8-4</strain>
    </source>
</reference>
<dbReference type="InterPro" id="IPR020602">
    <property type="entry name" value="GTP_CycHdrlase_I_dom"/>
</dbReference>
<dbReference type="GO" id="GO:0003934">
    <property type="term" value="F:GTP cyclohydrolase I activity"/>
    <property type="evidence" value="ECO:0007669"/>
    <property type="project" value="UniProtKB-EC"/>
</dbReference>
<dbReference type="FunFam" id="3.30.1130.10:FF:000012">
    <property type="entry name" value="GTP cyclohydrolase 1"/>
    <property type="match status" value="1"/>
</dbReference>
<evidence type="ECO:0000256" key="9">
    <source>
        <dbReference type="ARBA" id="ARBA00030854"/>
    </source>
</evidence>
<dbReference type="GO" id="GO:0005737">
    <property type="term" value="C:cytoplasm"/>
    <property type="evidence" value="ECO:0007669"/>
    <property type="project" value="TreeGrafter"/>
</dbReference>
<dbReference type="GO" id="GO:0046656">
    <property type="term" value="P:folic acid biosynthetic process"/>
    <property type="evidence" value="ECO:0007669"/>
    <property type="project" value="UniProtKB-KW"/>
</dbReference>
<dbReference type="GO" id="GO:0008270">
    <property type="term" value="F:zinc ion binding"/>
    <property type="evidence" value="ECO:0007669"/>
    <property type="project" value="TreeGrafter"/>
</dbReference>
<dbReference type="HAMAP" id="MF_00223">
    <property type="entry name" value="FolE"/>
    <property type="match status" value="1"/>
</dbReference>
<gene>
    <name evidence="13" type="ORF">BB561_002668</name>
</gene>
<evidence type="ECO:0000256" key="1">
    <source>
        <dbReference type="ARBA" id="ARBA00005080"/>
    </source>
</evidence>
<evidence type="ECO:0000256" key="4">
    <source>
        <dbReference type="ARBA" id="ARBA00017272"/>
    </source>
</evidence>
<evidence type="ECO:0000259" key="12">
    <source>
        <dbReference type="Pfam" id="PF01227"/>
    </source>
</evidence>
<protein>
    <recommendedName>
        <fullName evidence="4">GTP cyclohydrolase 1</fullName>
        <ecNumber evidence="3">3.5.4.16</ecNumber>
    </recommendedName>
    <alternativeName>
        <fullName evidence="9">GTP cyclohydrolase I</fullName>
    </alternativeName>
</protein>
<comment type="similarity">
    <text evidence="2">Belongs to the GTP cyclohydrolase I family.</text>
</comment>
<dbReference type="Pfam" id="PF01227">
    <property type="entry name" value="GTP_cyclohydroI"/>
    <property type="match status" value="1"/>
</dbReference>
<comment type="function">
    <text evidence="10">GTP cyclohydrolase 1 is the first enzyme in the biosynthetic pathway leading to folic acid.</text>
</comment>
<dbReference type="GO" id="GO:0046654">
    <property type="term" value="P:tetrahydrofolate biosynthetic process"/>
    <property type="evidence" value="ECO:0007669"/>
    <property type="project" value="InterPro"/>
</dbReference>
<evidence type="ECO:0000256" key="10">
    <source>
        <dbReference type="ARBA" id="ARBA00055676"/>
    </source>
</evidence>
<dbReference type="Gene3D" id="1.10.286.10">
    <property type="match status" value="1"/>
</dbReference>
<dbReference type="AlphaFoldDB" id="A0A2T9YPL6"/>
<evidence type="ECO:0000256" key="5">
    <source>
        <dbReference type="ARBA" id="ARBA00022741"/>
    </source>
</evidence>
<dbReference type="PROSITE" id="PS00860">
    <property type="entry name" value="GTP_CYCLOHYDROL_1_2"/>
    <property type="match status" value="1"/>
</dbReference>